<dbReference type="CDD" id="cd06821">
    <property type="entry name" value="PLPDE_III_D-TA"/>
    <property type="match status" value="1"/>
</dbReference>
<reference evidence="4" key="1">
    <citation type="submission" date="2023-03" db="EMBL/GenBank/DDBJ databases">
        <title>Andean soil-derived lignocellulolytic bacterial consortium as a source of novel taxa and putative plastic-active enzymes.</title>
        <authorList>
            <person name="Diaz-Garcia L."/>
            <person name="Chuvochina M."/>
            <person name="Feuerriegel G."/>
            <person name="Bunk B."/>
            <person name="Sproer C."/>
            <person name="Streit W.R."/>
            <person name="Rodriguez L.M."/>
            <person name="Overmann J."/>
            <person name="Jimenez D.J."/>
        </authorList>
    </citation>
    <scope>NUCLEOTIDE SEQUENCE</scope>
    <source>
        <strain evidence="4">MAG 7</strain>
    </source>
</reference>
<dbReference type="Pfam" id="PF14031">
    <property type="entry name" value="D-ser_dehydrat"/>
    <property type="match status" value="1"/>
</dbReference>
<dbReference type="Gene3D" id="3.20.20.10">
    <property type="entry name" value="Alanine racemase"/>
    <property type="match status" value="1"/>
</dbReference>
<dbReference type="GO" id="GO:0008721">
    <property type="term" value="F:D-serine ammonia-lyase activity"/>
    <property type="evidence" value="ECO:0007669"/>
    <property type="project" value="TreeGrafter"/>
</dbReference>
<protein>
    <submittedName>
        <fullName evidence="4">D-TA family PLP-dependent enzyme</fullName>
    </submittedName>
</protein>
<gene>
    <name evidence="4" type="ORF">P0Y53_11885</name>
</gene>
<dbReference type="EMBL" id="CP119311">
    <property type="protein sequence ID" value="WEK38197.1"/>
    <property type="molecule type" value="Genomic_DNA"/>
</dbReference>
<comment type="similarity">
    <text evidence="1">Belongs to the DSD1 family.</text>
</comment>
<dbReference type="InterPro" id="IPR001608">
    <property type="entry name" value="Ala_racemase_N"/>
</dbReference>
<sequence>MMNTTPPALPWYTIHDAHLLDSPALVIYPQRVQANINRLLASIDDKQRLRTHVKTHKSNDVLQLLLQSGISRFKCATIAEAEMLAAGGARDILLAYQPTGPKLQRFIALVEKYPAVEWACLCDHEKTARQQSAAFTAAGITVPVYIDLNVGMDRTGILPALALDLYQLCATLPGIQPVGLHVYDGHLRQRDLAQRKQAVNEAFALVTALADAIVKAGLATPLIVAGGSPSYPIHAQRAAVQCSPGTFIFWDKGYIENLPEQPFEPAALLLTRVVSLPTPTTLCLDLGHKSVTAENDISKRVVFLNAPDLQLISQSEEHGIVSAPEGHQHTIGELLYALPWHICPSVALYERAQVIEDGKRKGEWRITARDRQLTI</sequence>
<organism evidence="4 5">
    <name type="scientific">Candidatus Pseudobacter hemicellulosilyticus</name>
    <dbReference type="NCBI Taxonomy" id="3121375"/>
    <lineage>
        <taxon>Bacteria</taxon>
        <taxon>Pseudomonadati</taxon>
        <taxon>Bacteroidota</taxon>
        <taxon>Chitinophagia</taxon>
        <taxon>Chitinophagales</taxon>
        <taxon>Chitinophagaceae</taxon>
        <taxon>Pseudobacter</taxon>
    </lineage>
</organism>
<dbReference type="Gene3D" id="2.40.37.20">
    <property type="entry name" value="D-serine dehydratase-like domain"/>
    <property type="match status" value="1"/>
</dbReference>
<dbReference type="SMART" id="SM01119">
    <property type="entry name" value="D-ser_dehydrat"/>
    <property type="match status" value="1"/>
</dbReference>
<evidence type="ECO:0000256" key="2">
    <source>
        <dbReference type="ARBA" id="ARBA00023239"/>
    </source>
</evidence>
<dbReference type="SUPFAM" id="SSF51419">
    <property type="entry name" value="PLP-binding barrel"/>
    <property type="match status" value="1"/>
</dbReference>
<dbReference type="Proteomes" id="UP001220610">
    <property type="component" value="Chromosome"/>
</dbReference>
<proteinExistence type="inferred from homology"/>
<evidence type="ECO:0000313" key="5">
    <source>
        <dbReference type="Proteomes" id="UP001220610"/>
    </source>
</evidence>
<dbReference type="GO" id="GO:0036088">
    <property type="term" value="P:D-serine catabolic process"/>
    <property type="evidence" value="ECO:0007669"/>
    <property type="project" value="TreeGrafter"/>
</dbReference>
<name>A0AAJ6BJE3_9BACT</name>
<keyword evidence="2" id="KW-0456">Lyase</keyword>
<evidence type="ECO:0000256" key="1">
    <source>
        <dbReference type="ARBA" id="ARBA00005323"/>
    </source>
</evidence>
<dbReference type="InterPro" id="IPR042208">
    <property type="entry name" value="D-ser_dehydrat-like_sf"/>
</dbReference>
<dbReference type="Pfam" id="PF01168">
    <property type="entry name" value="Ala_racemase_N"/>
    <property type="match status" value="1"/>
</dbReference>
<evidence type="ECO:0000313" key="4">
    <source>
        <dbReference type="EMBL" id="WEK38197.1"/>
    </source>
</evidence>
<dbReference type="InterPro" id="IPR029066">
    <property type="entry name" value="PLP-binding_barrel"/>
</dbReference>
<dbReference type="InterPro" id="IPR026956">
    <property type="entry name" value="D-ser_dehydrat-like_dom"/>
</dbReference>
<dbReference type="InterPro" id="IPR051466">
    <property type="entry name" value="D-amino_acid_metab_enzyme"/>
</dbReference>
<dbReference type="AlphaFoldDB" id="A0AAJ6BJE3"/>
<accession>A0AAJ6BJE3</accession>
<feature type="domain" description="D-serine dehydratase-like" evidence="3">
    <location>
        <begin position="266"/>
        <end position="356"/>
    </location>
</feature>
<dbReference type="PANTHER" id="PTHR28004">
    <property type="entry name" value="ZGC:162816-RELATED"/>
    <property type="match status" value="1"/>
</dbReference>
<evidence type="ECO:0000259" key="3">
    <source>
        <dbReference type="SMART" id="SM01119"/>
    </source>
</evidence>
<dbReference type="PANTHER" id="PTHR28004:SF2">
    <property type="entry name" value="D-SERINE DEHYDRATASE"/>
    <property type="match status" value="1"/>
</dbReference>